<reference evidence="2" key="1">
    <citation type="submission" date="2016-10" db="EMBL/GenBank/DDBJ databases">
        <authorList>
            <person name="Varghese N."/>
            <person name="Submissions S."/>
        </authorList>
    </citation>
    <scope>NUCLEOTIDE SEQUENCE [LARGE SCALE GENOMIC DNA]</scope>
    <source>
        <strain evidence="2">DSM 44796</strain>
    </source>
</reference>
<dbReference type="InterPro" id="IPR036388">
    <property type="entry name" value="WH-like_DNA-bd_sf"/>
</dbReference>
<organism evidence="1 2">
    <name type="scientific">Lentzea albidocapillata subsp. violacea</name>
    <dbReference type="NCBI Taxonomy" id="128104"/>
    <lineage>
        <taxon>Bacteria</taxon>
        <taxon>Bacillati</taxon>
        <taxon>Actinomycetota</taxon>
        <taxon>Actinomycetes</taxon>
        <taxon>Pseudonocardiales</taxon>
        <taxon>Pseudonocardiaceae</taxon>
        <taxon>Lentzea</taxon>
    </lineage>
</organism>
<dbReference type="Proteomes" id="UP000199682">
    <property type="component" value="Unassembled WGS sequence"/>
</dbReference>
<gene>
    <name evidence="1" type="ORF">SAMN04488074_109299</name>
</gene>
<dbReference type="AlphaFoldDB" id="A0A1G9I9X7"/>
<evidence type="ECO:0000313" key="1">
    <source>
        <dbReference type="EMBL" id="SDL21653.1"/>
    </source>
</evidence>
<dbReference type="EMBL" id="FNET01000009">
    <property type="protein sequence ID" value="SDL21653.1"/>
    <property type="molecule type" value="Genomic_DNA"/>
</dbReference>
<evidence type="ECO:0000313" key="2">
    <source>
        <dbReference type="Proteomes" id="UP000199682"/>
    </source>
</evidence>
<name>A0A1G9I9X7_9PSEU</name>
<dbReference type="InterPro" id="IPR036390">
    <property type="entry name" value="WH_DNA-bd_sf"/>
</dbReference>
<dbReference type="Gene3D" id="1.10.10.10">
    <property type="entry name" value="Winged helix-like DNA-binding domain superfamily/Winged helix DNA-binding domain"/>
    <property type="match status" value="1"/>
</dbReference>
<protein>
    <submittedName>
        <fullName evidence="1">Uncharacterized protein</fullName>
    </submittedName>
</protein>
<proteinExistence type="predicted"/>
<accession>A0A1G9I9X7</accession>
<sequence length="66" mass="7397">MAELCDKIRRKDVAVRRSVQDLYEAGYVTRDLPDQETAGRPHFHYRLNPHAAEQASALLFGVVGGT</sequence>
<dbReference type="SUPFAM" id="SSF46785">
    <property type="entry name" value="Winged helix' DNA-binding domain"/>
    <property type="match status" value="1"/>
</dbReference>